<accession>A0A0F9D2K5</accession>
<comment type="caution">
    <text evidence="1">The sequence shown here is derived from an EMBL/GenBank/DDBJ whole genome shotgun (WGS) entry which is preliminary data.</text>
</comment>
<dbReference type="EMBL" id="LAZR01030654">
    <property type="protein sequence ID" value="KKL55958.1"/>
    <property type="molecule type" value="Genomic_DNA"/>
</dbReference>
<evidence type="ECO:0000313" key="1">
    <source>
        <dbReference type="EMBL" id="KKL55958.1"/>
    </source>
</evidence>
<reference evidence="1" key="1">
    <citation type="journal article" date="2015" name="Nature">
        <title>Complex archaea that bridge the gap between prokaryotes and eukaryotes.</title>
        <authorList>
            <person name="Spang A."/>
            <person name="Saw J.H."/>
            <person name="Jorgensen S.L."/>
            <person name="Zaremba-Niedzwiedzka K."/>
            <person name="Martijn J."/>
            <person name="Lind A.E."/>
            <person name="van Eijk R."/>
            <person name="Schleper C."/>
            <person name="Guy L."/>
            <person name="Ettema T.J."/>
        </authorList>
    </citation>
    <scope>NUCLEOTIDE SEQUENCE</scope>
</reference>
<name>A0A0F9D2K5_9ZZZZ</name>
<gene>
    <name evidence="1" type="ORF">LCGC14_2250220</name>
</gene>
<dbReference type="Gene3D" id="3.40.50.150">
    <property type="entry name" value="Vaccinia Virus protein VP39"/>
    <property type="match status" value="1"/>
</dbReference>
<dbReference type="InterPro" id="IPR029063">
    <property type="entry name" value="SAM-dependent_MTases_sf"/>
</dbReference>
<dbReference type="Pfam" id="PF13578">
    <property type="entry name" value="Methyltransf_24"/>
    <property type="match status" value="1"/>
</dbReference>
<dbReference type="SUPFAM" id="SSF53335">
    <property type="entry name" value="S-adenosyl-L-methionine-dependent methyltransferases"/>
    <property type="match status" value="1"/>
</dbReference>
<sequence length="212" mass="23833">MKPLDLPSQSFMTFGGAYYYGYDAAEMIKNKIEGRTIFYPHEAGVMAQMIYDARHSDHVEIGTLFGASAILVAMVKDRFSMHGNVYCVDPLEMRKVTLDDLGTGTKASSDLVMKNAECLGVADRIKIVLAPSYPWPLENKTFGTGYIDGDHWNGMPSKDWNNLKDRVKYGIIIDDYCIGKPEVQDVVMDAFNDPNWTLIQIAGAMAFLRRRQ</sequence>
<organism evidence="1">
    <name type="scientific">marine sediment metagenome</name>
    <dbReference type="NCBI Taxonomy" id="412755"/>
    <lineage>
        <taxon>unclassified sequences</taxon>
        <taxon>metagenomes</taxon>
        <taxon>ecological metagenomes</taxon>
    </lineage>
</organism>
<dbReference type="AlphaFoldDB" id="A0A0F9D2K5"/>
<proteinExistence type="predicted"/>
<protein>
    <submittedName>
        <fullName evidence="1">Uncharacterized protein</fullName>
    </submittedName>
</protein>